<keyword evidence="2" id="KW-1185">Reference proteome</keyword>
<sequence>MIKLLLAALGPKLFTPKGRRLLILGSFYTLLSGRSGGCQRLACTMNRRLNLAQDSRGLLLGTILPEILWNDEQCEIIRKLPSEKVANYFEEMIPHWLKDGVEDSSFILRQELKQIVNLHTLSVAP</sequence>
<accession>A0A7U0GBN3</accession>
<evidence type="ECO:0000313" key="2">
    <source>
        <dbReference type="Proteomes" id="UP000596381"/>
    </source>
</evidence>
<dbReference type="EMBL" id="MW394391">
    <property type="protein sequence ID" value="QQV92252.1"/>
    <property type="molecule type" value="Genomic_DNA"/>
</dbReference>
<organism evidence="1 2">
    <name type="scientific">Klebsiella phage vB_KpM_FBKp24</name>
    <dbReference type="NCBI Taxonomy" id="2801834"/>
    <lineage>
        <taxon>Viruses</taxon>
        <taxon>Duplodnaviria</taxon>
        <taxon>Heunggongvirae</taxon>
        <taxon>Uroviricota</taxon>
        <taxon>Caudoviricetes</taxon>
        <taxon>Chimalliviridae</taxon>
        <taxon>Maaswegvirus</taxon>
        <taxon>Maaswegvirus Kp24</taxon>
    </lineage>
</organism>
<dbReference type="Proteomes" id="UP000596381">
    <property type="component" value="Segment"/>
</dbReference>
<name>A0A7U0GBN3_9CAUD</name>
<reference evidence="1 2" key="1">
    <citation type="submission" date="2020-12" db="EMBL/GenBank/DDBJ databases">
        <title>Genomic characterization of four novel bacteriophages infecting Klebsiella pneumoniae.</title>
        <authorList>
            <person name="Estrada Bonilla B."/>
            <person name="Costa A.R."/>
            <person name="van Rossum T."/>
            <person name="Hagedoorn S."/>
            <person name="Wallinga H."/>
            <person name="Xiao M."/>
            <person name="Song W."/>
            <person name="Haas P.-J."/>
            <person name="Nobrega F.L."/>
            <person name="Brouns S.J.J."/>
        </authorList>
    </citation>
    <scope>NUCLEOTIDE SEQUENCE [LARGE SCALE GENOMIC DNA]</scope>
</reference>
<gene>
    <name evidence="1" type="ORF">vBKpMFBKp24_344</name>
</gene>
<protein>
    <submittedName>
        <fullName evidence="1">Uncharacterized protein</fullName>
    </submittedName>
</protein>
<proteinExistence type="predicted"/>
<evidence type="ECO:0000313" key="1">
    <source>
        <dbReference type="EMBL" id="QQV92252.1"/>
    </source>
</evidence>